<dbReference type="EMBL" id="BK016014">
    <property type="protein sequence ID" value="DAF89608.1"/>
    <property type="molecule type" value="Genomic_DNA"/>
</dbReference>
<feature type="region of interest" description="Disordered" evidence="1">
    <location>
        <begin position="26"/>
        <end position="56"/>
    </location>
</feature>
<protein>
    <submittedName>
        <fullName evidence="2">Lipoprotein</fullName>
    </submittedName>
</protein>
<proteinExistence type="predicted"/>
<evidence type="ECO:0000313" key="2">
    <source>
        <dbReference type="EMBL" id="DAF89608.1"/>
    </source>
</evidence>
<name>A0A8S5U554_9CAUD</name>
<accession>A0A8S5U554</accession>
<reference evidence="2" key="1">
    <citation type="journal article" date="2021" name="Proc. Natl. Acad. Sci. U.S.A.">
        <title>A Catalog of Tens of Thousands of Viruses from Human Metagenomes Reveals Hidden Associations with Chronic Diseases.</title>
        <authorList>
            <person name="Tisza M.J."/>
            <person name="Buck C.B."/>
        </authorList>
    </citation>
    <scope>NUCLEOTIDE SEQUENCE</scope>
    <source>
        <strain evidence="2">CtZD11</strain>
    </source>
</reference>
<sequence length="159" mass="17379">MKKTLSFLLALLMVVSLCACGDNSIPATDDTSSPEQSSEPAESVANEEPVEEKTEYTSYQEILDAYTVKLQEATPGLIEEYNAEAAENTEGLEGLATICNEKVSALAEISMEGTQEMANIYLHSGDGTNEEYQEWGSKLQEVYLTEAAKIQEAYMESAK</sequence>
<feature type="compositionally biased region" description="Low complexity" evidence="1">
    <location>
        <begin position="33"/>
        <end position="43"/>
    </location>
</feature>
<keyword evidence="2" id="KW-0449">Lipoprotein</keyword>
<organism evidence="2">
    <name type="scientific">Siphoviridae sp. ctZD11</name>
    <dbReference type="NCBI Taxonomy" id="2825556"/>
    <lineage>
        <taxon>Viruses</taxon>
        <taxon>Duplodnaviria</taxon>
        <taxon>Heunggongvirae</taxon>
        <taxon>Uroviricota</taxon>
        <taxon>Caudoviricetes</taxon>
    </lineage>
</organism>
<evidence type="ECO:0000256" key="1">
    <source>
        <dbReference type="SAM" id="MobiDB-lite"/>
    </source>
</evidence>
<dbReference type="PROSITE" id="PS51257">
    <property type="entry name" value="PROKAR_LIPOPROTEIN"/>
    <property type="match status" value="1"/>
</dbReference>